<dbReference type="InterPro" id="IPR001845">
    <property type="entry name" value="HTH_ArsR_DNA-bd_dom"/>
</dbReference>
<dbReference type="OrthoDB" id="3460651at2"/>
<gene>
    <name evidence="5" type="ORF">SAMN05421837_102439</name>
</gene>
<dbReference type="Gene3D" id="1.10.10.10">
    <property type="entry name" value="Winged helix-like DNA-binding domain superfamily/Winged helix DNA-binding domain"/>
    <property type="match status" value="1"/>
</dbReference>
<evidence type="ECO:0000313" key="6">
    <source>
        <dbReference type="Proteomes" id="UP000198878"/>
    </source>
</evidence>
<keyword evidence="2" id="KW-0238">DNA-binding</keyword>
<dbReference type="InterPro" id="IPR011991">
    <property type="entry name" value="ArsR-like_HTH"/>
</dbReference>
<protein>
    <submittedName>
        <fullName evidence="5">Regulatory protein, arsR family</fullName>
    </submittedName>
</protein>
<sequence length="324" mass="35735">MIELVLGTLDLAKVRFARSPMEELRNSVYVLAGRRGADLHRPWIAMARPRLAGLDLSVLFTLLSLEHGFPGFLNPMTEPGETFADQLDRVRATDDAGVRCYFDEGWAPGEVPAILRPLYDDPARELGPFCDLLAAYWRAAIEPVWPRLCALHEADFAHRSTTLTGGGLASLFDDLHPRIEYAGDVLRVLLPHHEVRHTVNGVGVLLKPSAFIWPRLSVCDGHDQVSIGYPVRGVGRLWEEAPVPRAPLAELVGRSRAALLALLDLPRSTTELAQHLGVTPATVSEHLAVLRVNHLVRSRRSGRVVLYERTERGAGLLSDDSVSP</sequence>
<dbReference type="InterPro" id="IPR012318">
    <property type="entry name" value="HTH_CRP"/>
</dbReference>
<dbReference type="STRING" id="218821.SAMN05421837_102439"/>
<dbReference type="PANTHER" id="PTHR43132:SF8">
    <property type="entry name" value="HTH-TYPE TRANSCRIPTIONAL REGULATOR KMTR"/>
    <property type="match status" value="1"/>
</dbReference>
<evidence type="ECO:0000259" key="4">
    <source>
        <dbReference type="PROSITE" id="PS50987"/>
    </source>
</evidence>
<proteinExistence type="predicted"/>
<feature type="domain" description="HTH arsR-type" evidence="4">
    <location>
        <begin position="237"/>
        <end position="324"/>
    </location>
</feature>
<keyword evidence="6" id="KW-1185">Reference proteome</keyword>
<dbReference type="InterPro" id="IPR036390">
    <property type="entry name" value="WH_DNA-bd_sf"/>
</dbReference>
<dbReference type="Proteomes" id="UP000198878">
    <property type="component" value="Unassembled WGS sequence"/>
</dbReference>
<dbReference type="EMBL" id="FNUJ01000002">
    <property type="protein sequence ID" value="SEF23836.1"/>
    <property type="molecule type" value="Genomic_DNA"/>
</dbReference>
<evidence type="ECO:0000256" key="3">
    <source>
        <dbReference type="ARBA" id="ARBA00023163"/>
    </source>
</evidence>
<dbReference type="GO" id="GO:0003677">
    <property type="term" value="F:DNA binding"/>
    <property type="evidence" value="ECO:0007669"/>
    <property type="project" value="UniProtKB-KW"/>
</dbReference>
<dbReference type="RefSeq" id="WP_086675090.1">
    <property type="nucleotide sequence ID" value="NZ_FNUJ01000002.1"/>
</dbReference>
<name>A0A1H5QCQ6_9PSEU</name>
<dbReference type="SMART" id="SM00418">
    <property type="entry name" value="HTH_ARSR"/>
    <property type="match status" value="1"/>
</dbReference>
<dbReference type="InterPro" id="IPR051011">
    <property type="entry name" value="Metal_resp_trans_reg"/>
</dbReference>
<evidence type="ECO:0000256" key="2">
    <source>
        <dbReference type="ARBA" id="ARBA00023125"/>
    </source>
</evidence>
<accession>A0A1H5QCQ6</accession>
<dbReference type="SMART" id="SM00419">
    <property type="entry name" value="HTH_CRP"/>
    <property type="match status" value="1"/>
</dbReference>
<dbReference type="SUPFAM" id="SSF46785">
    <property type="entry name" value="Winged helix' DNA-binding domain"/>
    <property type="match status" value="1"/>
</dbReference>
<dbReference type="PROSITE" id="PS50987">
    <property type="entry name" value="HTH_ARSR_2"/>
    <property type="match status" value="1"/>
</dbReference>
<reference evidence="6" key="1">
    <citation type="submission" date="2016-10" db="EMBL/GenBank/DDBJ databases">
        <authorList>
            <person name="Varghese N."/>
            <person name="Submissions S."/>
        </authorList>
    </citation>
    <scope>NUCLEOTIDE SEQUENCE [LARGE SCALE GENOMIC DNA]</scope>
    <source>
        <strain evidence="6">DSM 44654</strain>
    </source>
</reference>
<dbReference type="PANTHER" id="PTHR43132">
    <property type="entry name" value="ARSENICAL RESISTANCE OPERON REPRESSOR ARSR-RELATED"/>
    <property type="match status" value="1"/>
</dbReference>
<dbReference type="Pfam" id="PF01022">
    <property type="entry name" value="HTH_5"/>
    <property type="match status" value="1"/>
</dbReference>
<evidence type="ECO:0000313" key="5">
    <source>
        <dbReference type="EMBL" id="SEF23836.1"/>
    </source>
</evidence>
<keyword evidence="3" id="KW-0804">Transcription</keyword>
<dbReference type="InterPro" id="IPR036388">
    <property type="entry name" value="WH-like_DNA-bd_sf"/>
</dbReference>
<dbReference type="AlphaFoldDB" id="A0A1H5QCQ6"/>
<organism evidence="5 6">
    <name type="scientific">Amycolatopsis pretoriensis</name>
    <dbReference type="NCBI Taxonomy" id="218821"/>
    <lineage>
        <taxon>Bacteria</taxon>
        <taxon>Bacillati</taxon>
        <taxon>Actinomycetota</taxon>
        <taxon>Actinomycetes</taxon>
        <taxon>Pseudonocardiales</taxon>
        <taxon>Pseudonocardiaceae</taxon>
        <taxon>Amycolatopsis</taxon>
    </lineage>
</organism>
<evidence type="ECO:0000256" key="1">
    <source>
        <dbReference type="ARBA" id="ARBA00023015"/>
    </source>
</evidence>
<keyword evidence="1" id="KW-0805">Transcription regulation</keyword>
<dbReference type="GO" id="GO:0003700">
    <property type="term" value="F:DNA-binding transcription factor activity"/>
    <property type="evidence" value="ECO:0007669"/>
    <property type="project" value="InterPro"/>
</dbReference>
<dbReference type="CDD" id="cd00090">
    <property type="entry name" value="HTH_ARSR"/>
    <property type="match status" value="1"/>
</dbReference>